<keyword evidence="4 6" id="KW-1133">Transmembrane helix</keyword>
<evidence type="ECO:0000256" key="1">
    <source>
        <dbReference type="ARBA" id="ARBA00004651"/>
    </source>
</evidence>
<feature type="transmembrane region" description="Helical" evidence="6">
    <location>
        <begin position="147"/>
        <end position="166"/>
    </location>
</feature>
<sequence length="352" mass="39474">MKIKIVKRSEQNRFVLVIAPFIAILFSFVIVGIFLYANGLNPFSVFKDMFVESLGSFYGFSETLVKTTPLLLCGLGVALAFRMELWNIGAEGQLYIGAFGASLVALYYPINNHFLMLLAMFLSAGLFSGIWGMIPGFLKAKWNVNEIIVTLLMNYIAILWVDYLVYGPWKDPKGFNFPLTKQFPDVARLGYYFDTRLHTGFFIALVLAFLFYILIEKTVWGYEIRVIGNNPNAAKYAGINYEKNVIIVMFISGLLSGIAGFSEVAGVTYRLQHGISPGYGYTAIIVAWLARRSALGVLLVSFIMGVLFVGNDALQINYQLPIAFINAFQGLILFFVISSEFFVNYRISFGEK</sequence>
<feature type="transmembrane region" description="Helical" evidence="6">
    <location>
        <begin position="93"/>
        <end position="110"/>
    </location>
</feature>
<evidence type="ECO:0000256" key="2">
    <source>
        <dbReference type="ARBA" id="ARBA00022475"/>
    </source>
</evidence>
<keyword evidence="3 6" id="KW-0812">Transmembrane</keyword>
<feature type="transmembrane region" description="Helical" evidence="6">
    <location>
        <begin position="245"/>
        <end position="265"/>
    </location>
</feature>
<dbReference type="Proteomes" id="UP000322876">
    <property type="component" value="Unassembled WGS sequence"/>
</dbReference>
<dbReference type="GO" id="GO:0005886">
    <property type="term" value="C:plasma membrane"/>
    <property type="evidence" value="ECO:0007669"/>
    <property type="project" value="UniProtKB-SubCell"/>
</dbReference>
<gene>
    <name evidence="7" type="ORF">FHQ18_01355</name>
</gene>
<organism evidence="7 8">
    <name type="scientific">Deferribacter autotrophicus</name>
    <dbReference type="NCBI Taxonomy" id="500465"/>
    <lineage>
        <taxon>Bacteria</taxon>
        <taxon>Pseudomonadati</taxon>
        <taxon>Deferribacterota</taxon>
        <taxon>Deferribacteres</taxon>
        <taxon>Deferribacterales</taxon>
        <taxon>Deferribacteraceae</taxon>
        <taxon>Deferribacter</taxon>
    </lineage>
</organism>
<evidence type="ECO:0000256" key="4">
    <source>
        <dbReference type="ARBA" id="ARBA00022989"/>
    </source>
</evidence>
<dbReference type="CDD" id="cd06580">
    <property type="entry name" value="TM_PBP1_transp_TpRbsC_like"/>
    <property type="match status" value="1"/>
</dbReference>
<evidence type="ECO:0000313" key="8">
    <source>
        <dbReference type="Proteomes" id="UP000322876"/>
    </source>
</evidence>
<feature type="transmembrane region" description="Helical" evidence="6">
    <location>
        <begin position="322"/>
        <end position="343"/>
    </location>
</feature>
<protein>
    <submittedName>
        <fullName evidence="7">ABC transporter permease</fullName>
    </submittedName>
</protein>
<dbReference type="InterPro" id="IPR001851">
    <property type="entry name" value="ABC_transp_permease"/>
</dbReference>
<dbReference type="AlphaFoldDB" id="A0A5A8F7I2"/>
<accession>A0A5A8F7I2</accession>
<proteinExistence type="predicted"/>
<dbReference type="EMBL" id="VFJB01000001">
    <property type="protein sequence ID" value="KAA0259553.1"/>
    <property type="molecule type" value="Genomic_DNA"/>
</dbReference>
<comment type="subcellular location">
    <subcellularLocation>
        <location evidence="1">Cell membrane</location>
        <topology evidence="1">Multi-pass membrane protein</topology>
    </subcellularLocation>
</comment>
<evidence type="ECO:0000256" key="3">
    <source>
        <dbReference type="ARBA" id="ARBA00022692"/>
    </source>
</evidence>
<feature type="transmembrane region" description="Helical" evidence="6">
    <location>
        <begin position="297"/>
        <end position="316"/>
    </location>
</feature>
<feature type="transmembrane region" description="Helical" evidence="6">
    <location>
        <begin position="57"/>
        <end position="81"/>
    </location>
</feature>
<keyword evidence="2" id="KW-1003">Cell membrane</keyword>
<dbReference type="PANTHER" id="PTHR47089:SF1">
    <property type="entry name" value="GUANOSINE ABC TRANSPORTER PERMEASE PROTEIN NUPP"/>
    <property type="match status" value="1"/>
</dbReference>
<evidence type="ECO:0000313" key="7">
    <source>
        <dbReference type="EMBL" id="KAA0259553.1"/>
    </source>
</evidence>
<dbReference type="OrthoDB" id="9809785at2"/>
<dbReference type="GO" id="GO:0022857">
    <property type="term" value="F:transmembrane transporter activity"/>
    <property type="evidence" value="ECO:0007669"/>
    <property type="project" value="InterPro"/>
</dbReference>
<dbReference type="PANTHER" id="PTHR47089">
    <property type="entry name" value="ABC TRANSPORTER, PERMEASE PROTEIN"/>
    <property type="match status" value="1"/>
</dbReference>
<comment type="caution">
    <text evidence="7">The sequence shown here is derived from an EMBL/GenBank/DDBJ whole genome shotgun (WGS) entry which is preliminary data.</text>
</comment>
<evidence type="ECO:0000256" key="6">
    <source>
        <dbReference type="SAM" id="Phobius"/>
    </source>
</evidence>
<feature type="transmembrane region" description="Helical" evidence="6">
    <location>
        <begin position="116"/>
        <end position="138"/>
    </location>
</feature>
<feature type="transmembrane region" description="Helical" evidence="6">
    <location>
        <begin position="12"/>
        <end position="37"/>
    </location>
</feature>
<evidence type="ECO:0000256" key="5">
    <source>
        <dbReference type="ARBA" id="ARBA00023136"/>
    </source>
</evidence>
<reference evidence="7 8" key="1">
    <citation type="submission" date="2019-06" db="EMBL/GenBank/DDBJ databases">
        <title>Genomic insights into carbon and energy metabolism of Deferribacter autotrophicus revealed new metabolic traits in the phylum Deferribacteres.</title>
        <authorList>
            <person name="Slobodkin A.I."/>
            <person name="Slobodkina G.B."/>
            <person name="Allioux M."/>
            <person name="Alain K."/>
            <person name="Jebbar M."/>
            <person name="Shadrin V."/>
            <person name="Kublanov I.V."/>
            <person name="Toshchakov S.V."/>
            <person name="Bonch-Osmolovskaya E.A."/>
        </authorList>
    </citation>
    <scope>NUCLEOTIDE SEQUENCE [LARGE SCALE GENOMIC DNA]</scope>
    <source>
        <strain evidence="7 8">SL50</strain>
    </source>
</reference>
<feature type="transmembrane region" description="Helical" evidence="6">
    <location>
        <begin position="197"/>
        <end position="215"/>
    </location>
</feature>
<keyword evidence="8" id="KW-1185">Reference proteome</keyword>
<dbReference type="Pfam" id="PF02653">
    <property type="entry name" value="BPD_transp_2"/>
    <property type="match status" value="1"/>
</dbReference>
<keyword evidence="5 6" id="KW-0472">Membrane</keyword>
<dbReference type="RefSeq" id="WP_149265373.1">
    <property type="nucleotide sequence ID" value="NZ_VFJB01000001.1"/>
</dbReference>
<name>A0A5A8F7I2_9BACT</name>